<sequence>RNVEDSDIPDPQFFQLTYGPINAANNADGYMGFVALDNYDVAGCAQQCNTRTIFNTTGPCIFFNLWTAVVNGTETSHVCSLYSIFTDNSTAVNTGQGNLQ</sequence>
<evidence type="ECO:0000313" key="2">
    <source>
        <dbReference type="Proteomes" id="UP000054279"/>
    </source>
</evidence>
<reference evidence="1 2" key="1">
    <citation type="submission" date="2014-06" db="EMBL/GenBank/DDBJ databases">
        <title>Evolutionary Origins and Diversification of the Mycorrhizal Mutualists.</title>
        <authorList>
            <consortium name="DOE Joint Genome Institute"/>
            <consortium name="Mycorrhizal Genomics Consortium"/>
            <person name="Kohler A."/>
            <person name="Kuo A."/>
            <person name="Nagy L.G."/>
            <person name="Floudas D."/>
            <person name="Copeland A."/>
            <person name="Barry K.W."/>
            <person name="Cichocki N."/>
            <person name="Veneault-Fourrey C."/>
            <person name="LaButti K."/>
            <person name="Lindquist E.A."/>
            <person name="Lipzen A."/>
            <person name="Lundell T."/>
            <person name="Morin E."/>
            <person name="Murat C."/>
            <person name="Riley R."/>
            <person name="Ohm R."/>
            <person name="Sun H."/>
            <person name="Tunlid A."/>
            <person name="Henrissat B."/>
            <person name="Grigoriev I.V."/>
            <person name="Hibbett D.S."/>
            <person name="Martin F."/>
        </authorList>
    </citation>
    <scope>NUCLEOTIDE SEQUENCE [LARGE SCALE GENOMIC DNA]</scope>
    <source>
        <strain evidence="1 2">SS14</strain>
    </source>
</reference>
<accession>A0A0C9VKL2</accession>
<dbReference type="OrthoDB" id="271448at2759"/>
<dbReference type="Proteomes" id="UP000054279">
    <property type="component" value="Unassembled WGS sequence"/>
</dbReference>
<evidence type="ECO:0008006" key="3">
    <source>
        <dbReference type="Google" id="ProtNLM"/>
    </source>
</evidence>
<organism evidence="1 2">
    <name type="scientific">Sphaerobolus stellatus (strain SS14)</name>
    <dbReference type="NCBI Taxonomy" id="990650"/>
    <lineage>
        <taxon>Eukaryota</taxon>
        <taxon>Fungi</taxon>
        <taxon>Dikarya</taxon>
        <taxon>Basidiomycota</taxon>
        <taxon>Agaricomycotina</taxon>
        <taxon>Agaricomycetes</taxon>
        <taxon>Phallomycetidae</taxon>
        <taxon>Geastrales</taxon>
        <taxon>Sphaerobolaceae</taxon>
        <taxon>Sphaerobolus</taxon>
    </lineage>
</organism>
<name>A0A0C9VKL2_SPHS4</name>
<feature type="non-terminal residue" evidence="1">
    <location>
        <position position="100"/>
    </location>
</feature>
<dbReference type="EMBL" id="KN837164">
    <property type="protein sequence ID" value="KIJ38006.1"/>
    <property type="molecule type" value="Genomic_DNA"/>
</dbReference>
<gene>
    <name evidence="1" type="ORF">M422DRAFT_83654</name>
</gene>
<evidence type="ECO:0000313" key="1">
    <source>
        <dbReference type="EMBL" id="KIJ38006.1"/>
    </source>
</evidence>
<feature type="non-terminal residue" evidence="1">
    <location>
        <position position="1"/>
    </location>
</feature>
<protein>
    <recommendedName>
        <fullName evidence="3">Apple domain-containing protein</fullName>
    </recommendedName>
</protein>
<dbReference type="AlphaFoldDB" id="A0A0C9VKL2"/>
<keyword evidence="2" id="KW-1185">Reference proteome</keyword>
<dbReference type="HOGENOM" id="CLU_2446622_0_0_1"/>
<proteinExistence type="predicted"/>